<keyword evidence="1 2" id="KW-0129">CBS domain</keyword>
<dbReference type="PROSITE" id="PS51371">
    <property type="entry name" value="CBS"/>
    <property type="match status" value="2"/>
</dbReference>
<keyword evidence="5" id="KW-1185">Reference proteome</keyword>
<dbReference type="EMBL" id="CP003316">
    <property type="protein sequence ID" value="AFA39685.1"/>
    <property type="molecule type" value="Genomic_DNA"/>
</dbReference>
<evidence type="ECO:0000256" key="2">
    <source>
        <dbReference type="PROSITE-ProRule" id="PRU00703"/>
    </source>
</evidence>
<gene>
    <name evidence="4" type="ordered locus">Pogu_1658</name>
</gene>
<dbReference type="eggNOG" id="arCOG00631">
    <property type="taxonomic scope" value="Archaea"/>
</dbReference>
<dbReference type="InterPro" id="IPR051257">
    <property type="entry name" value="Diverse_CBS-Domain"/>
</dbReference>
<dbReference type="CDD" id="cd09836">
    <property type="entry name" value="CBS_pair_arch"/>
    <property type="match status" value="1"/>
</dbReference>
<proteinExistence type="predicted"/>
<feature type="domain" description="CBS" evidence="3">
    <location>
        <begin position="72"/>
        <end position="129"/>
    </location>
</feature>
<sequence>MSAELIASKNVVCVKPGTPIVDVAKLMAQRSIGFLVVSSDCERDLAGVVSERDIIRALASGLQLSEPVDAIMTRRVIYVHRNAPIWEIAYLMREHKIRHVVVTDGDKIFGIISIRDLLRESEVIKRLAEYAEERIDEISAYD</sequence>
<dbReference type="Proteomes" id="UP000009062">
    <property type="component" value="Chromosome"/>
</dbReference>
<dbReference type="InterPro" id="IPR000644">
    <property type="entry name" value="CBS_dom"/>
</dbReference>
<dbReference type="SUPFAM" id="SSF54631">
    <property type="entry name" value="CBS-domain pair"/>
    <property type="match status" value="1"/>
</dbReference>
<evidence type="ECO:0000259" key="3">
    <source>
        <dbReference type="PROSITE" id="PS51371"/>
    </source>
</evidence>
<dbReference type="STRING" id="698757.Pogu_1658"/>
<dbReference type="PANTHER" id="PTHR43080:SF2">
    <property type="entry name" value="CBS DOMAIN-CONTAINING PROTEIN"/>
    <property type="match status" value="1"/>
</dbReference>
<dbReference type="Pfam" id="PF00571">
    <property type="entry name" value="CBS"/>
    <property type="match status" value="2"/>
</dbReference>
<dbReference type="AlphaFoldDB" id="H6QAQ9"/>
<protein>
    <submittedName>
        <fullName evidence="4">Signal-transduction protein containing cAMP-binding and CBS domains</fullName>
    </submittedName>
</protein>
<dbReference type="Gene3D" id="3.10.580.10">
    <property type="entry name" value="CBS-domain"/>
    <property type="match status" value="1"/>
</dbReference>
<reference evidence="4 5" key="1">
    <citation type="journal article" date="2012" name="Stand. Genomic Sci.">
        <title>Complete genome sequence of Pyrobaculum oguniense.</title>
        <authorList>
            <person name="Bernick D.L."/>
            <person name="Karplus K."/>
            <person name="Lui L.M."/>
            <person name="Coker J.K."/>
            <person name="Murphy J.N."/>
            <person name="Chan P.P."/>
            <person name="Cozen A.E."/>
            <person name="Lowe T.M."/>
        </authorList>
    </citation>
    <scope>NUCLEOTIDE SEQUENCE [LARGE SCALE GENOMIC DNA]</scope>
    <source>
        <strain evidence="4 5">TE7</strain>
    </source>
</reference>
<dbReference type="InterPro" id="IPR046342">
    <property type="entry name" value="CBS_dom_sf"/>
</dbReference>
<organism evidence="4 5">
    <name type="scientific">Pyrobaculum oguniense (strain DSM 13380 / JCM 10595 / TE7)</name>
    <dbReference type="NCBI Taxonomy" id="698757"/>
    <lineage>
        <taxon>Archaea</taxon>
        <taxon>Thermoproteota</taxon>
        <taxon>Thermoprotei</taxon>
        <taxon>Thermoproteales</taxon>
        <taxon>Thermoproteaceae</taxon>
        <taxon>Pyrobaculum</taxon>
    </lineage>
</organism>
<dbReference type="PANTHER" id="PTHR43080">
    <property type="entry name" value="CBS DOMAIN-CONTAINING PROTEIN CBSX3, MITOCHONDRIAL"/>
    <property type="match status" value="1"/>
</dbReference>
<feature type="domain" description="CBS" evidence="3">
    <location>
        <begin position="7"/>
        <end position="64"/>
    </location>
</feature>
<name>H6QAQ9_PYROT</name>
<dbReference type="KEGG" id="pog:Pogu_1658"/>
<evidence type="ECO:0000313" key="4">
    <source>
        <dbReference type="EMBL" id="AFA39685.1"/>
    </source>
</evidence>
<dbReference type="SMART" id="SM00116">
    <property type="entry name" value="CBS"/>
    <property type="match status" value="2"/>
</dbReference>
<evidence type="ECO:0000313" key="5">
    <source>
        <dbReference type="Proteomes" id="UP000009062"/>
    </source>
</evidence>
<accession>H6QAQ9</accession>
<evidence type="ECO:0000256" key="1">
    <source>
        <dbReference type="ARBA" id="ARBA00023122"/>
    </source>
</evidence>
<dbReference type="HOGENOM" id="CLU_040681_12_1_2"/>